<dbReference type="AlphaFoldDB" id="A0A1C6W0V9"/>
<evidence type="ECO:0000313" key="3">
    <source>
        <dbReference type="Proteomes" id="UP000199001"/>
    </source>
</evidence>
<reference evidence="3" key="1">
    <citation type="submission" date="2016-06" db="EMBL/GenBank/DDBJ databases">
        <authorList>
            <person name="Varghese N."/>
            <person name="Submissions Spin"/>
        </authorList>
    </citation>
    <scope>NUCLEOTIDE SEQUENCE [LARGE SCALE GENOMIC DNA]</scope>
    <source>
        <strain evidence="3">DSM 43903</strain>
    </source>
</reference>
<feature type="compositionally biased region" description="Low complexity" evidence="1">
    <location>
        <begin position="1"/>
        <end position="10"/>
    </location>
</feature>
<evidence type="ECO:0000313" key="2">
    <source>
        <dbReference type="EMBL" id="SCL72205.1"/>
    </source>
</evidence>
<feature type="region of interest" description="Disordered" evidence="1">
    <location>
        <begin position="1"/>
        <end position="33"/>
    </location>
</feature>
<dbReference type="EMBL" id="FMHZ01000002">
    <property type="protein sequence ID" value="SCL72205.1"/>
    <property type="molecule type" value="Genomic_DNA"/>
</dbReference>
<evidence type="ECO:0000256" key="1">
    <source>
        <dbReference type="SAM" id="MobiDB-lite"/>
    </source>
</evidence>
<name>A0A1C6W0V9_9ACTN</name>
<keyword evidence="3" id="KW-1185">Reference proteome</keyword>
<proteinExistence type="predicted"/>
<gene>
    <name evidence="2" type="ORF">GA0070606_5990</name>
</gene>
<protein>
    <submittedName>
        <fullName evidence="2">Uncharacterized protein</fullName>
    </submittedName>
</protein>
<dbReference type="Proteomes" id="UP000199001">
    <property type="component" value="Unassembled WGS sequence"/>
</dbReference>
<sequence length="46" mass="4597">MRRGGTAARRPPAKDVPVEASPATGIRPGDAPTAAPLTAAVFLALT</sequence>
<accession>A0A1C6W0V9</accession>
<organism evidence="2 3">
    <name type="scientific">Micromonospora citrea</name>
    <dbReference type="NCBI Taxonomy" id="47855"/>
    <lineage>
        <taxon>Bacteria</taxon>
        <taxon>Bacillati</taxon>
        <taxon>Actinomycetota</taxon>
        <taxon>Actinomycetes</taxon>
        <taxon>Micromonosporales</taxon>
        <taxon>Micromonosporaceae</taxon>
        <taxon>Micromonospora</taxon>
    </lineage>
</organism>
<dbReference type="STRING" id="47855.GA0070606_5990"/>